<protein>
    <submittedName>
        <fullName evidence="2">Uncharacterized protein</fullName>
    </submittedName>
</protein>
<evidence type="ECO:0000313" key="3">
    <source>
        <dbReference type="Proteomes" id="UP000631114"/>
    </source>
</evidence>
<dbReference type="InterPro" id="IPR036259">
    <property type="entry name" value="MFS_trans_sf"/>
</dbReference>
<dbReference type="Proteomes" id="UP000631114">
    <property type="component" value="Unassembled WGS sequence"/>
</dbReference>
<feature type="transmembrane region" description="Helical" evidence="1">
    <location>
        <begin position="90"/>
        <end position="111"/>
    </location>
</feature>
<evidence type="ECO:0000256" key="1">
    <source>
        <dbReference type="SAM" id="Phobius"/>
    </source>
</evidence>
<evidence type="ECO:0000313" key="2">
    <source>
        <dbReference type="EMBL" id="KAF9607314.1"/>
    </source>
</evidence>
<organism evidence="2 3">
    <name type="scientific">Coptis chinensis</name>
    <dbReference type="NCBI Taxonomy" id="261450"/>
    <lineage>
        <taxon>Eukaryota</taxon>
        <taxon>Viridiplantae</taxon>
        <taxon>Streptophyta</taxon>
        <taxon>Embryophyta</taxon>
        <taxon>Tracheophyta</taxon>
        <taxon>Spermatophyta</taxon>
        <taxon>Magnoliopsida</taxon>
        <taxon>Ranunculales</taxon>
        <taxon>Ranunculaceae</taxon>
        <taxon>Coptidoideae</taxon>
        <taxon>Coptis</taxon>
    </lineage>
</organism>
<keyword evidence="1" id="KW-1133">Transmembrane helix</keyword>
<accession>A0A835LY00</accession>
<keyword evidence="3" id="KW-1185">Reference proteome</keyword>
<dbReference type="Gene3D" id="1.20.1250.20">
    <property type="entry name" value="MFS general substrate transporter like domains"/>
    <property type="match status" value="1"/>
</dbReference>
<feature type="transmembrane region" description="Helical" evidence="1">
    <location>
        <begin position="50"/>
        <end position="70"/>
    </location>
</feature>
<feature type="transmembrane region" description="Helical" evidence="1">
    <location>
        <begin position="20"/>
        <end position="43"/>
    </location>
</feature>
<dbReference type="EMBL" id="JADFTS010000005">
    <property type="protein sequence ID" value="KAF9607314.1"/>
    <property type="molecule type" value="Genomic_DNA"/>
</dbReference>
<name>A0A835LY00_9MAGN</name>
<dbReference type="SUPFAM" id="SSF103473">
    <property type="entry name" value="MFS general substrate transporter"/>
    <property type="match status" value="1"/>
</dbReference>
<sequence length="146" mass="16082">MKQTMPSLGFQLNVENLDFNLYFTVALNALMEISAIFVGSVLLSFMDRCLLLSSSAFLTRVSCIFCIFFSRKDNEGVNENNGSKGSWLQLSAEAVGFMAASTTFDVLYVYCIELFLTNVHNFTVSLLRQALKLGASIAPLLVVLGI</sequence>
<comment type="caution">
    <text evidence="2">The sequence shown here is derived from an EMBL/GenBank/DDBJ whole genome shotgun (WGS) entry which is preliminary data.</text>
</comment>
<keyword evidence="1" id="KW-0472">Membrane</keyword>
<gene>
    <name evidence="2" type="ORF">IFM89_033902</name>
</gene>
<dbReference type="OrthoDB" id="5296287at2759"/>
<dbReference type="AlphaFoldDB" id="A0A835LY00"/>
<proteinExistence type="predicted"/>
<keyword evidence="1" id="KW-0812">Transmembrane</keyword>
<reference evidence="2 3" key="1">
    <citation type="submission" date="2020-10" db="EMBL/GenBank/DDBJ databases">
        <title>The Coptis chinensis genome and diversification of protoberbering-type alkaloids.</title>
        <authorList>
            <person name="Wang B."/>
            <person name="Shu S."/>
            <person name="Song C."/>
            <person name="Liu Y."/>
        </authorList>
    </citation>
    <scope>NUCLEOTIDE SEQUENCE [LARGE SCALE GENOMIC DNA]</scope>
    <source>
        <strain evidence="2">HL-2020</strain>
        <tissue evidence="2">Leaf</tissue>
    </source>
</reference>